<dbReference type="eggNOG" id="COG0457">
    <property type="taxonomic scope" value="Bacteria"/>
</dbReference>
<feature type="repeat" description="TPR" evidence="1">
    <location>
        <begin position="98"/>
        <end position="131"/>
    </location>
</feature>
<feature type="signal peptide" evidence="2">
    <location>
        <begin position="1"/>
        <end position="26"/>
    </location>
</feature>
<proteinExistence type="predicted"/>
<sequence length="184" mass="19578">MRKASEIAKQILVAAMLLVTAGPVLAEATESELMEQLRTAEDPEAATIAEEIRAIWAHSGSATIDLLMRRAEAASEAEDNRSAIWHLSTVIDYAPDYPEAYLERARAFLREGQAGQAAADLATVIKANPENFDALRLLGITFAIIGDTEAADLAYARALALYPAMPAPRGGQWGPDGAADGTAI</sequence>
<reference evidence="3 4" key="1">
    <citation type="journal article" date="2011" name="J. Bacteriol.">
        <title>Complete genome sequence of the industrial strain Ketogulonicigenium vulgare WSH-001.</title>
        <authorList>
            <person name="Liu L."/>
            <person name="Li Y."/>
            <person name="Zhang J."/>
            <person name="Zhou Z."/>
            <person name="Liu J."/>
            <person name="Li X."/>
            <person name="Zhou J."/>
            <person name="Du G."/>
            <person name="Wang L."/>
            <person name="Chen J."/>
        </authorList>
    </citation>
    <scope>NUCLEOTIDE SEQUENCE [LARGE SCALE GENOMIC DNA]</scope>
    <source>
        <strain evidence="3 4">WSH-001</strain>
    </source>
</reference>
<feature type="chain" id="PRO_5003395745" evidence="2">
    <location>
        <begin position="27"/>
        <end position="184"/>
    </location>
</feature>
<evidence type="ECO:0000256" key="1">
    <source>
        <dbReference type="PROSITE-ProRule" id="PRU00339"/>
    </source>
</evidence>
<dbReference type="InterPro" id="IPR011990">
    <property type="entry name" value="TPR-like_helical_dom_sf"/>
</dbReference>
<dbReference type="OrthoDB" id="9815010at2"/>
<dbReference type="EMBL" id="CP002018">
    <property type="protein sequence ID" value="AEM40190.1"/>
    <property type="molecule type" value="Genomic_DNA"/>
</dbReference>
<dbReference type="InterPro" id="IPR019734">
    <property type="entry name" value="TPR_rpt"/>
</dbReference>
<dbReference type="Proteomes" id="UP000000692">
    <property type="component" value="Chromosome"/>
</dbReference>
<dbReference type="Pfam" id="PF13432">
    <property type="entry name" value="TPR_16"/>
    <property type="match status" value="1"/>
</dbReference>
<dbReference type="PROSITE" id="PS50005">
    <property type="entry name" value="TPR"/>
    <property type="match status" value="1"/>
</dbReference>
<organism evidence="3 4">
    <name type="scientific">Ketogulonicigenium vulgare (strain WSH-001)</name>
    <dbReference type="NCBI Taxonomy" id="759362"/>
    <lineage>
        <taxon>Bacteria</taxon>
        <taxon>Pseudomonadati</taxon>
        <taxon>Pseudomonadota</taxon>
        <taxon>Alphaproteobacteria</taxon>
        <taxon>Rhodobacterales</taxon>
        <taxon>Roseobacteraceae</taxon>
        <taxon>Ketogulonicigenium</taxon>
    </lineage>
</organism>
<keyword evidence="1" id="KW-0802">TPR repeat</keyword>
<dbReference type="SMART" id="SM00028">
    <property type="entry name" value="TPR"/>
    <property type="match status" value="3"/>
</dbReference>
<dbReference type="SUPFAM" id="SSF48452">
    <property type="entry name" value="TPR-like"/>
    <property type="match status" value="1"/>
</dbReference>
<evidence type="ECO:0000313" key="4">
    <source>
        <dbReference type="Proteomes" id="UP000000692"/>
    </source>
</evidence>
<accession>F9Y9T8</accession>
<evidence type="ECO:0000313" key="3">
    <source>
        <dbReference type="EMBL" id="AEM40190.1"/>
    </source>
</evidence>
<name>F9Y9T8_KETVW</name>
<gene>
    <name evidence="3" type="ordered locus">KVU_0351</name>
</gene>
<dbReference type="HOGENOM" id="CLU_079829_3_0_5"/>
<dbReference type="AlphaFoldDB" id="F9Y9T8"/>
<protein>
    <submittedName>
        <fullName evidence="3">TPR-domain containing protein</fullName>
    </submittedName>
</protein>
<keyword evidence="4" id="KW-1185">Reference proteome</keyword>
<dbReference type="Gene3D" id="1.25.40.10">
    <property type="entry name" value="Tetratricopeptide repeat domain"/>
    <property type="match status" value="1"/>
</dbReference>
<keyword evidence="2" id="KW-0732">Signal</keyword>
<evidence type="ECO:0000256" key="2">
    <source>
        <dbReference type="SAM" id="SignalP"/>
    </source>
</evidence>
<dbReference type="KEGG" id="kvl:KVU_0351"/>